<proteinExistence type="inferred from homology"/>
<dbReference type="NCBIfam" id="TIGR01260">
    <property type="entry name" value="ATP_synt_c"/>
    <property type="match status" value="1"/>
</dbReference>
<dbReference type="PANTHER" id="PTHR10031">
    <property type="entry name" value="ATP SYNTHASE LIPID-BINDING PROTEIN, MITOCHONDRIAL"/>
    <property type="match status" value="1"/>
</dbReference>
<keyword evidence="8 12" id="KW-0406">Ion transport</keyword>
<dbReference type="PRINTS" id="PR00124">
    <property type="entry name" value="ATPASEC"/>
</dbReference>
<dbReference type="AlphaFoldDB" id="A0AA42J277"/>
<keyword evidence="9 12" id="KW-0446">Lipid-binding</keyword>
<keyword evidence="15" id="KW-1185">Reference proteome</keyword>
<dbReference type="Proteomes" id="UP001169242">
    <property type="component" value="Unassembled WGS sequence"/>
</dbReference>
<keyword evidence="4 12" id="KW-0138">CF(0)</keyword>
<evidence type="ECO:0000256" key="9">
    <source>
        <dbReference type="ARBA" id="ARBA00023121"/>
    </source>
</evidence>
<dbReference type="Gene3D" id="1.20.120.610">
    <property type="entry name" value="lithium bound rotor ring of v- atpase"/>
    <property type="match status" value="1"/>
</dbReference>
<feature type="site" description="Reversibly protonated during proton transport" evidence="12">
    <location>
        <position position="76"/>
    </location>
</feature>
<feature type="domain" description="V-ATPase proteolipid subunit C-like" evidence="13">
    <location>
        <begin position="110"/>
        <end position="172"/>
    </location>
</feature>
<evidence type="ECO:0000256" key="6">
    <source>
        <dbReference type="ARBA" id="ARBA00022781"/>
    </source>
</evidence>
<evidence type="ECO:0000256" key="4">
    <source>
        <dbReference type="ARBA" id="ARBA00022547"/>
    </source>
</evidence>
<sequence>MGYTEFLFGWMANVDPVALVLAFSAIGAGLAMIAGIGPGIGQGFAAGKAAEAMGKNPKDGGKPATLVMLLGAAVAETSGIFSLVIAIIMLFANPLLNKGGIALVLAASAIGAGLAMIAGIGPGIGQGYAAGKAAEAVGKRPKLQSGIVRTMLLGQAVAQTTGIYALIIALLLLFVNLFA</sequence>
<dbReference type="InterPro" id="IPR000454">
    <property type="entry name" value="ATP_synth_F0_csu"/>
</dbReference>
<keyword evidence="3 12" id="KW-0813">Transport</keyword>
<keyword evidence="10 12" id="KW-0472">Membrane</keyword>
<protein>
    <recommendedName>
        <fullName evidence="12">ATP synthase subunit c</fullName>
    </recommendedName>
    <alternativeName>
        <fullName evidence="12">ATP synthase F(0) sector subunit c</fullName>
    </alternativeName>
    <alternativeName>
        <fullName evidence="12">F-type ATPase subunit c</fullName>
        <shortName evidence="12">F-ATPase subunit c</shortName>
    </alternativeName>
    <alternativeName>
        <fullName evidence="12">Lipid-binding protein</fullName>
    </alternativeName>
</protein>
<comment type="caution">
    <text evidence="14">The sequence shown here is derived from an EMBL/GenBank/DDBJ whole genome shotgun (WGS) entry which is preliminary data.</text>
</comment>
<dbReference type="InterPro" id="IPR002379">
    <property type="entry name" value="ATPase_proteolipid_c-like_dom"/>
</dbReference>
<evidence type="ECO:0000313" key="14">
    <source>
        <dbReference type="EMBL" id="MDA3733369.1"/>
    </source>
</evidence>
<dbReference type="EMBL" id="JAQIFT010000062">
    <property type="protein sequence ID" value="MDA3733369.1"/>
    <property type="molecule type" value="Genomic_DNA"/>
</dbReference>
<evidence type="ECO:0000256" key="5">
    <source>
        <dbReference type="ARBA" id="ARBA00022692"/>
    </source>
</evidence>
<evidence type="ECO:0000256" key="12">
    <source>
        <dbReference type="HAMAP-Rule" id="MF_01396"/>
    </source>
</evidence>
<dbReference type="GO" id="GO:0005886">
    <property type="term" value="C:plasma membrane"/>
    <property type="evidence" value="ECO:0007669"/>
    <property type="project" value="UniProtKB-SubCell"/>
</dbReference>
<keyword evidence="11 12" id="KW-0066">ATP synthesis</keyword>
<dbReference type="CDD" id="cd18184">
    <property type="entry name" value="ATP-synt_Fo_c_NaATPase"/>
    <property type="match status" value="2"/>
</dbReference>
<accession>A0AA42J277</accession>
<keyword evidence="7 12" id="KW-1133">Transmembrane helix</keyword>
<keyword evidence="12" id="KW-1003">Cell membrane</keyword>
<evidence type="ECO:0000256" key="7">
    <source>
        <dbReference type="ARBA" id="ARBA00022989"/>
    </source>
</evidence>
<feature type="transmembrane region" description="Helical" evidence="12">
    <location>
        <begin position="66"/>
        <end position="91"/>
    </location>
</feature>
<dbReference type="InterPro" id="IPR035921">
    <property type="entry name" value="F/V-ATP_Csub_sf"/>
</dbReference>
<comment type="function">
    <text evidence="12">Key component of the F(0) channel; it plays a direct role in translocation across the membrane. A homomeric c-ring of between 10-14 subunits forms the central stalk rotor element with the F(1) delta and epsilon subunits.</text>
</comment>
<dbReference type="PANTHER" id="PTHR10031:SF0">
    <property type="entry name" value="ATPASE PROTEIN 9"/>
    <property type="match status" value="1"/>
</dbReference>
<dbReference type="GO" id="GO:0008289">
    <property type="term" value="F:lipid binding"/>
    <property type="evidence" value="ECO:0007669"/>
    <property type="project" value="UniProtKB-KW"/>
</dbReference>
<dbReference type="GO" id="GO:0046933">
    <property type="term" value="F:proton-transporting ATP synthase activity, rotational mechanism"/>
    <property type="evidence" value="ECO:0007669"/>
    <property type="project" value="UniProtKB-UniRule"/>
</dbReference>
<comment type="similarity">
    <text evidence="2 12">Belongs to the ATPase C chain family.</text>
</comment>
<organism evidence="14 15">
    <name type="scientific">Holtiella tumoricola</name>
    <dbReference type="NCBI Taxonomy" id="3018743"/>
    <lineage>
        <taxon>Bacteria</taxon>
        <taxon>Bacillati</taxon>
        <taxon>Bacillota</taxon>
        <taxon>Clostridia</taxon>
        <taxon>Lachnospirales</taxon>
        <taxon>Cellulosilyticaceae</taxon>
        <taxon>Holtiella</taxon>
    </lineage>
</organism>
<comment type="caution">
    <text evidence="12">Lacks conserved residue(s) required for the propagation of feature annotation.</text>
</comment>
<feature type="transmembrane region" description="Helical" evidence="12">
    <location>
        <begin position="152"/>
        <end position="178"/>
    </location>
</feature>
<dbReference type="Pfam" id="PF00137">
    <property type="entry name" value="ATP-synt_C"/>
    <property type="match status" value="2"/>
</dbReference>
<evidence type="ECO:0000259" key="13">
    <source>
        <dbReference type="Pfam" id="PF00137"/>
    </source>
</evidence>
<keyword evidence="6 12" id="KW-0375">Hydrogen ion transport</keyword>
<dbReference type="GO" id="GO:0033177">
    <property type="term" value="C:proton-transporting two-sector ATPase complex, proton-transporting domain"/>
    <property type="evidence" value="ECO:0007669"/>
    <property type="project" value="InterPro"/>
</dbReference>
<dbReference type="GO" id="GO:0045259">
    <property type="term" value="C:proton-transporting ATP synthase complex"/>
    <property type="evidence" value="ECO:0007669"/>
    <property type="project" value="UniProtKB-KW"/>
</dbReference>
<gene>
    <name evidence="12 14" type="primary">atpE</name>
    <name evidence="14" type="ORF">PBV87_17975</name>
</gene>
<keyword evidence="5 12" id="KW-0812">Transmembrane</keyword>
<feature type="transmembrane region" description="Helical" evidence="12">
    <location>
        <begin position="103"/>
        <end position="131"/>
    </location>
</feature>
<reference evidence="14" key="1">
    <citation type="journal article" date="2023" name="Int. J. Syst. Evol. Microbiol.">
        <title>&lt;i&gt;Holtiella tumoricola&lt;/i&gt; gen. nov. sp. nov., isolated from a human clinical sample.</title>
        <authorList>
            <person name="Allen-Vercoe E."/>
            <person name="Daigneault M.C."/>
            <person name="Vancuren S.J."/>
            <person name="Cochrane K."/>
            <person name="O'Neal L.L."/>
            <person name="Sankaranarayanan K."/>
            <person name="Lawson P.A."/>
        </authorList>
    </citation>
    <scope>NUCLEOTIDE SEQUENCE</scope>
    <source>
        <strain evidence="14">CC70A</strain>
    </source>
</reference>
<evidence type="ECO:0000256" key="11">
    <source>
        <dbReference type="ARBA" id="ARBA00023310"/>
    </source>
</evidence>
<evidence type="ECO:0000256" key="2">
    <source>
        <dbReference type="ARBA" id="ARBA00006704"/>
    </source>
</evidence>
<dbReference type="InterPro" id="IPR005953">
    <property type="entry name" value="ATP_synth_csu_bac/chlpt"/>
</dbReference>
<comment type="subcellular location">
    <subcellularLocation>
        <location evidence="12">Cell membrane</location>
        <topology evidence="12">Multi-pass membrane protein</topology>
    </subcellularLocation>
    <subcellularLocation>
        <location evidence="1">Membrane</location>
        <topology evidence="1">Multi-pass membrane protein</topology>
    </subcellularLocation>
</comment>
<comment type="function">
    <text evidence="12">F(1)F(0) ATP synthase produces ATP from ADP in the presence of a proton or sodium gradient. F-type ATPases consist of two structural domains, F(1) containing the extramembraneous catalytic core and F(0) containing the membrane proton channel, linked together by a central stalk and a peripheral stalk. During catalysis, ATP synthesis in the catalytic domain of F(1) is coupled via a rotary mechanism of the central stalk subunits to proton translocation.</text>
</comment>
<evidence type="ECO:0000256" key="8">
    <source>
        <dbReference type="ARBA" id="ARBA00023065"/>
    </source>
</evidence>
<evidence type="ECO:0000256" key="10">
    <source>
        <dbReference type="ARBA" id="ARBA00023136"/>
    </source>
</evidence>
<feature type="domain" description="V-ATPase proteolipid subunit C-like" evidence="13">
    <location>
        <begin position="26"/>
        <end position="89"/>
    </location>
</feature>
<feature type="transmembrane region" description="Helical" evidence="12">
    <location>
        <begin position="20"/>
        <end position="45"/>
    </location>
</feature>
<evidence type="ECO:0000313" key="15">
    <source>
        <dbReference type="Proteomes" id="UP001169242"/>
    </source>
</evidence>
<evidence type="ECO:0000256" key="3">
    <source>
        <dbReference type="ARBA" id="ARBA00022448"/>
    </source>
</evidence>
<dbReference type="SUPFAM" id="SSF81333">
    <property type="entry name" value="F1F0 ATP synthase subunit C"/>
    <property type="match status" value="2"/>
</dbReference>
<name>A0AA42J277_9FIRM</name>
<dbReference type="HAMAP" id="MF_01396">
    <property type="entry name" value="ATP_synth_c_bact"/>
    <property type="match status" value="2"/>
</dbReference>
<evidence type="ECO:0000256" key="1">
    <source>
        <dbReference type="ARBA" id="ARBA00004141"/>
    </source>
</evidence>